<gene>
    <name evidence="2" type="ORF">EMA8858_02885</name>
</gene>
<feature type="signal peptide" evidence="1">
    <location>
        <begin position="1"/>
        <end position="22"/>
    </location>
</feature>
<dbReference type="Gene3D" id="2.150.10.10">
    <property type="entry name" value="Serralysin-like metalloprotease, C-terminal"/>
    <property type="match status" value="1"/>
</dbReference>
<protein>
    <recommendedName>
        <fullName evidence="4">Peptidase S74 domain-containing protein</fullName>
    </recommendedName>
</protein>
<evidence type="ECO:0008006" key="4">
    <source>
        <dbReference type="Google" id="ProtNLM"/>
    </source>
</evidence>
<reference evidence="2" key="1">
    <citation type="submission" date="2021-12" db="EMBL/GenBank/DDBJ databases">
        <authorList>
            <person name="Rodrigo-Torres L."/>
            <person name="Arahal R. D."/>
            <person name="Lucena T."/>
        </authorList>
    </citation>
    <scope>NUCLEOTIDE SEQUENCE</scope>
    <source>
        <strain evidence="2">CECT 8858</strain>
    </source>
</reference>
<evidence type="ECO:0000313" key="3">
    <source>
        <dbReference type="Proteomes" id="UP000837932"/>
    </source>
</evidence>
<evidence type="ECO:0000256" key="1">
    <source>
        <dbReference type="SAM" id="SignalP"/>
    </source>
</evidence>
<keyword evidence="1" id="KW-0732">Signal</keyword>
<comment type="caution">
    <text evidence="2">The sequence shown here is derived from an EMBL/GenBank/DDBJ whole genome shotgun (WGS) entry which is preliminary data.</text>
</comment>
<proteinExistence type="predicted"/>
<name>A0ABM9AS90_9BACT</name>
<feature type="chain" id="PRO_5045671654" description="Peptidase S74 domain-containing protein" evidence="1">
    <location>
        <begin position="23"/>
        <end position="456"/>
    </location>
</feature>
<dbReference type="Proteomes" id="UP000837932">
    <property type="component" value="Unassembled WGS sequence"/>
</dbReference>
<organism evidence="2 3">
    <name type="scientific">Emticicia aquatica</name>
    <dbReference type="NCBI Taxonomy" id="1681835"/>
    <lineage>
        <taxon>Bacteria</taxon>
        <taxon>Pseudomonadati</taxon>
        <taxon>Bacteroidota</taxon>
        <taxon>Cytophagia</taxon>
        <taxon>Cytophagales</taxon>
        <taxon>Leadbetterellaceae</taxon>
        <taxon>Emticicia</taxon>
    </lineage>
</organism>
<dbReference type="EMBL" id="CAKLPY010000002">
    <property type="protein sequence ID" value="CAH0996750.1"/>
    <property type="molecule type" value="Genomic_DNA"/>
</dbReference>
<evidence type="ECO:0000313" key="2">
    <source>
        <dbReference type="EMBL" id="CAH0996750.1"/>
    </source>
</evidence>
<dbReference type="InterPro" id="IPR011049">
    <property type="entry name" value="Serralysin-like_metalloprot_C"/>
</dbReference>
<sequence length="456" mass="48456">MKILYKLLTYGVLFGSSIAAFAQKDNVGIGTTRPDNSAALEVSSTNKGLLIPRLSLQQRNTIQNPATGLMVYQTDMLSGFYFYDGKEWKPLTTATNANSVAGVDGDWTLIGNAGTTSANFIGTTDAQPLRFRVENTRAGFIDNNSATRQVFLGRNSGLNNTGAFNVGYGYNTLTTGSGSSNVAVGDLALRFNTTGTGNVAAGAFALQNNTTGSYNLGLGVSSLTVNTTGGNNLAIGNSALIANTTGSWNVAIGSNALATTSTGINNVAIGGEAGRTGTGSNNLFLGYQAGRNETGSNKLYLANTSTANPLIKGEFDNKNLKINTGSTVSQTVGYLAVGNFDAAFAMPSPTNSYRLIVQDGIITEKVKVALKGTADWADYVFDPSYKLMSLDKVEEFVKENKHLPNVPSAEEMSKNGLDVTQTSAKLMEKIEELTLYMIEMNKEIKALKMENERLRK</sequence>
<accession>A0ABM9AS90</accession>
<dbReference type="RefSeq" id="WP_238807302.1">
    <property type="nucleotide sequence ID" value="NZ_CAKLPY010000002.1"/>
</dbReference>
<keyword evidence="3" id="KW-1185">Reference proteome</keyword>